<feature type="binding site" evidence="5">
    <location>
        <position position="241"/>
    </location>
    <ligand>
        <name>Mg(2+)</name>
        <dbReference type="ChEBI" id="CHEBI:18420"/>
        <note>catalytic</note>
    </ligand>
</feature>
<evidence type="ECO:0000313" key="7">
    <source>
        <dbReference type="EMBL" id="KAJ8971737.1"/>
    </source>
</evidence>
<keyword evidence="2" id="KW-0540">Nuclease</keyword>
<dbReference type="GO" id="GO:0000014">
    <property type="term" value="F:single-stranded DNA endodeoxyribonuclease activity"/>
    <property type="evidence" value="ECO:0007669"/>
    <property type="project" value="TreeGrafter"/>
</dbReference>
<dbReference type="FunFam" id="3.40.570.10:FF:000007">
    <property type="entry name" value="Alkaline nuclease"/>
    <property type="match status" value="1"/>
</dbReference>
<comment type="similarity">
    <text evidence="1">Belongs to the DNA/RNA non-specific endonuclease family.</text>
</comment>
<dbReference type="AlphaFoldDB" id="A0AAV8ZWW9"/>
<dbReference type="GO" id="GO:0003676">
    <property type="term" value="F:nucleic acid binding"/>
    <property type="evidence" value="ECO:0007669"/>
    <property type="project" value="InterPro"/>
</dbReference>
<evidence type="ECO:0000256" key="3">
    <source>
        <dbReference type="ARBA" id="ARBA00022759"/>
    </source>
</evidence>
<evidence type="ECO:0000256" key="1">
    <source>
        <dbReference type="ARBA" id="ARBA00010052"/>
    </source>
</evidence>
<proteinExistence type="inferred from homology"/>
<organism evidence="7 8">
    <name type="scientific">Rhamnusium bicolor</name>
    <dbReference type="NCBI Taxonomy" id="1586634"/>
    <lineage>
        <taxon>Eukaryota</taxon>
        <taxon>Metazoa</taxon>
        <taxon>Ecdysozoa</taxon>
        <taxon>Arthropoda</taxon>
        <taxon>Hexapoda</taxon>
        <taxon>Insecta</taxon>
        <taxon>Pterygota</taxon>
        <taxon>Neoptera</taxon>
        <taxon>Endopterygota</taxon>
        <taxon>Coleoptera</taxon>
        <taxon>Polyphaga</taxon>
        <taxon>Cucujiformia</taxon>
        <taxon>Chrysomeloidea</taxon>
        <taxon>Cerambycidae</taxon>
        <taxon>Lepturinae</taxon>
        <taxon>Rhagiini</taxon>
        <taxon>Rhamnusium</taxon>
    </lineage>
</organism>
<feature type="domain" description="DNA/RNA non-specific endonuclease/pyrophosphatase/phosphodiesterase" evidence="6">
    <location>
        <begin position="120"/>
        <end position="365"/>
    </location>
</feature>
<keyword evidence="8" id="KW-1185">Reference proteome</keyword>
<gene>
    <name evidence="7" type="ORF">NQ314_000550</name>
</gene>
<reference evidence="7" key="1">
    <citation type="journal article" date="2023" name="Insect Mol. Biol.">
        <title>Genome sequencing provides insights into the evolution of gene families encoding plant cell wall-degrading enzymes in longhorned beetles.</title>
        <authorList>
            <person name="Shin N.R."/>
            <person name="Okamura Y."/>
            <person name="Kirsch R."/>
            <person name="Pauchet Y."/>
        </authorList>
    </citation>
    <scope>NUCLEOTIDE SEQUENCE</scope>
    <source>
        <strain evidence="7">RBIC_L_NR</strain>
    </source>
</reference>
<dbReference type="PANTHER" id="PTHR13966">
    <property type="entry name" value="ENDONUCLEASE RELATED"/>
    <property type="match status" value="1"/>
</dbReference>
<evidence type="ECO:0000256" key="2">
    <source>
        <dbReference type="ARBA" id="ARBA00022722"/>
    </source>
</evidence>
<dbReference type="PANTHER" id="PTHR13966:SF19">
    <property type="entry name" value="NUCLEASE EXOG, MITOCHONDRIAL"/>
    <property type="match status" value="1"/>
</dbReference>
<dbReference type="InterPro" id="IPR044925">
    <property type="entry name" value="His-Me_finger_sf"/>
</dbReference>
<dbReference type="InterPro" id="IPR044929">
    <property type="entry name" value="DNA/RNA_non-sp_Endonuclease_sf"/>
</dbReference>
<dbReference type="Pfam" id="PF01223">
    <property type="entry name" value="Endonuclease_NS"/>
    <property type="match status" value="1"/>
</dbReference>
<dbReference type="EMBL" id="JANEYF010000167">
    <property type="protein sequence ID" value="KAJ8971737.1"/>
    <property type="molecule type" value="Genomic_DNA"/>
</dbReference>
<dbReference type="SUPFAM" id="SSF54060">
    <property type="entry name" value="His-Me finger endonucleases"/>
    <property type="match status" value="1"/>
</dbReference>
<dbReference type="GO" id="GO:0046872">
    <property type="term" value="F:metal ion binding"/>
    <property type="evidence" value="ECO:0007669"/>
    <property type="project" value="UniProtKB-KW"/>
</dbReference>
<comment type="caution">
    <text evidence="7">The sequence shown here is derived from an EMBL/GenBank/DDBJ whole genome shotgun (WGS) entry which is preliminary data.</text>
</comment>
<evidence type="ECO:0000256" key="5">
    <source>
        <dbReference type="PIRSR" id="PIRSR640255-2"/>
    </source>
</evidence>
<dbReference type="GO" id="GO:0005634">
    <property type="term" value="C:nucleus"/>
    <property type="evidence" value="ECO:0007669"/>
    <property type="project" value="TreeGrafter"/>
</dbReference>
<protein>
    <recommendedName>
        <fullName evidence="6">DNA/RNA non-specific endonuclease/pyrophosphatase/phosphodiesterase domain-containing protein</fullName>
    </recommendedName>
</protein>
<dbReference type="GO" id="GO:0006309">
    <property type="term" value="P:apoptotic DNA fragmentation"/>
    <property type="evidence" value="ECO:0007669"/>
    <property type="project" value="TreeGrafter"/>
</dbReference>
<evidence type="ECO:0000259" key="6">
    <source>
        <dbReference type="SMART" id="SM00892"/>
    </source>
</evidence>
<accession>A0AAV8ZWW9</accession>
<dbReference type="Proteomes" id="UP001162156">
    <property type="component" value="Unassembled WGS sequence"/>
</dbReference>
<dbReference type="GO" id="GO:0004521">
    <property type="term" value="F:RNA endonuclease activity"/>
    <property type="evidence" value="ECO:0007669"/>
    <property type="project" value="TreeGrafter"/>
</dbReference>
<dbReference type="InterPro" id="IPR040255">
    <property type="entry name" value="Non-specific_endonuclease"/>
</dbReference>
<sequence>MIDCEINPLQYTNSPLVIPTGGDTFLYPDYGETTLKFNAGDTVDLICPGRRLVVLGSQTQEVVQATCISNVRFRILGERTLWTQVSCAQDPVVSSRFTGRTCESGGRDAEVGFSIGDGRFLRVLQVCYDLDSQSPLYSYYNLTASIGDNAKGTPRPQFTQDTGFYSVGSQNVNQLYTRNVQRATINNLLGLPASSTKFIQNGDWFFLARGHLTARADFFYPAQQNATFRYINAAPQWQTFNGMNWNDAEQSTRDYADRNGVDLQVWTGIYGVATLPHETTGTDTGLYLYVDSNRNALTVPALYWKVVYNPVTRRGIALIGLNNPYRASISDNIICTDRSSSVTWVRWNKNNITQGYSYVCTIPDLRNVISYVPNLTVSGLLV</sequence>
<dbReference type="GO" id="GO:0005743">
    <property type="term" value="C:mitochondrial inner membrane"/>
    <property type="evidence" value="ECO:0007669"/>
    <property type="project" value="TreeGrafter"/>
</dbReference>
<keyword evidence="3" id="KW-0255">Endonuclease</keyword>
<dbReference type="SMART" id="SM00892">
    <property type="entry name" value="Endonuclease_NS"/>
    <property type="match status" value="1"/>
</dbReference>
<name>A0AAV8ZWW9_9CUCU</name>
<keyword evidence="5" id="KW-0479">Metal-binding</keyword>
<evidence type="ECO:0000256" key="4">
    <source>
        <dbReference type="PIRSR" id="PIRSR640255-1"/>
    </source>
</evidence>
<dbReference type="InterPro" id="IPR001604">
    <property type="entry name" value="Endo_G_ENPP1-like_dom"/>
</dbReference>
<keyword evidence="3" id="KW-0378">Hydrolase</keyword>
<feature type="active site" description="Proton acceptor" evidence="4">
    <location>
        <position position="211"/>
    </location>
</feature>
<dbReference type="Gene3D" id="3.40.570.10">
    <property type="entry name" value="Extracellular Endonuclease, subunit A"/>
    <property type="match status" value="1"/>
</dbReference>
<evidence type="ECO:0000313" key="8">
    <source>
        <dbReference type="Proteomes" id="UP001162156"/>
    </source>
</evidence>